<comment type="caution">
    <text evidence="1">The sequence shown here is derived from an EMBL/GenBank/DDBJ whole genome shotgun (WGS) entry which is preliminary data.</text>
</comment>
<gene>
    <name evidence="1" type="ORF">E5329_06845</name>
</gene>
<reference evidence="1" key="1">
    <citation type="submission" date="2019-04" db="EMBL/GenBank/DDBJ databases">
        <title>Microbes associate with the intestines of laboratory mice.</title>
        <authorList>
            <person name="Navarre W."/>
            <person name="Wong E."/>
            <person name="Huang K."/>
            <person name="Tropini C."/>
            <person name="Ng K."/>
            <person name="Yu B."/>
        </authorList>
    </citation>
    <scope>NUCLEOTIDE SEQUENCE</scope>
    <source>
        <strain evidence="1">NM01_1-7b</strain>
    </source>
</reference>
<dbReference type="Proteomes" id="UP000304953">
    <property type="component" value="Unassembled WGS sequence"/>
</dbReference>
<accession>A0AC61RZD5</accession>
<protein>
    <submittedName>
        <fullName evidence="1">Uncharacterized protein</fullName>
    </submittedName>
</protein>
<sequence>MLYPFMTLNDNTEIVHSEILNMNGKEHVKVCIERPVFGGFQSVECYLPEYEWKNNEGFTKNDLEKFQEFLESAAHIIIELAREGGFDSASNF</sequence>
<organism evidence="1 2">
    <name type="scientific">Petralouisia muris</name>
    <dbReference type="NCBI Taxonomy" id="3032872"/>
    <lineage>
        <taxon>Bacteria</taxon>
        <taxon>Bacillati</taxon>
        <taxon>Bacillota</taxon>
        <taxon>Clostridia</taxon>
        <taxon>Lachnospirales</taxon>
        <taxon>Lachnospiraceae</taxon>
        <taxon>Petralouisia</taxon>
    </lineage>
</organism>
<name>A0AC61RZD5_9FIRM</name>
<evidence type="ECO:0000313" key="2">
    <source>
        <dbReference type="Proteomes" id="UP000304953"/>
    </source>
</evidence>
<keyword evidence="2" id="KW-1185">Reference proteome</keyword>
<proteinExistence type="predicted"/>
<evidence type="ECO:0000313" key="1">
    <source>
        <dbReference type="EMBL" id="TGY97031.1"/>
    </source>
</evidence>
<dbReference type="EMBL" id="SRYA01000011">
    <property type="protein sequence ID" value="TGY97031.1"/>
    <property type="molecule type" value="Genomic_DNA"/>
</dbReference>